<dbReference type="Proteomes" id="UP000285456">
    <property type="component" value="Unassembled WGS sequence"/>
</dbReference>
<keyword evidence="3" id="KW-1185">Reference proteome</keyword>
<keyword evidence="1" id="KW-0812">Transmembrane</keyword>
<organism evidence="2 3">
    <name type="scientific">Oceanobacillus profundus</name>
    <dbReference type="NCBI Taxonomy" id="372463"/>
    <lineage>
        <taxon>Bacteria</taxon>
        <taxon>Bacillati</taxon>
        <taxon>Bacillota</taxon>
        <taxon>Bacilli</taxon>
        <taxon>Bacillales</taxon>
        <taxon>Bacillaceae</taxon>
        <taxon>Oceanobacillus</taxon>
    </lineage>
</organism>
<reference evidence="2 3" key="1">
    <citation type="journal article" date="2007" name="Int. J. Syst. Evol. Microbiol.">
        <title>Oceanobacillus profundus sp. nov., isolated from a deep-sea sediment core.</title>
        <authorList>
            <person name="Kim Y.G."/>
            <person name="Choi D.H."/>
            <person name="Hyun S."/>
            <person name="Cho B.C."/>
        </authorList>
    </citation>
    <scope>NUCLEOTIDE SEQUENCE [LARGE SCALE GENOMIC DNA]</scope>
    <source>
        <strain evidence="2 3">DSM 18246</strain>
    </source>
</reference>
<dbReference type="OrthoDB" id="2454520at2"/>
<protein>
    <submittedName>
        <fullName evidence="2">SigE-dependent sporulation protein</fullName>
    </submittedName>
</protein>
<keyword evidence="1" id="KW-0472">Membrane</keyword>
<sequence>MTEAIPLWVFAVIILIFLSGYMAFRAMLAERKLDQQFIEREGQIYMDRIHEDKLRRESENEQQRSN</sequence>
<dbReference type="RefSeq" id="WP_095309658.1">
    <property type="nucleotide sequence ID" value="NZ_JAMAWL010000010.1"/>
</dbReference>
<dbReference type="Pfam" id="PF14147">
    <property type="entry name" value="Spore_YhaL"/>
    <property type="match status" value="1"/>
</dbReference>
<keyword evidence="1" id="KW-1133">Transmembrane helix</keyword>
<evidence type="ECO:0000313" key="2">
    <source>
        <dbReference type="EMBL" id="RHW34375.1"/>
    </source>
</evidence>
<gene>
    <name evidence="2" type="ORF">D1B32_04200</name>
</gene>
<evidence type="ECO:0000313" key="3">
    <source>
        <dbReference type="Proteomes" id="UP000285456"/>
    </source>
</evidence>
<feature type="transmembrane region" description="Helical" evidence="1">
    <location>
        <begin position="6"/>
        <end position="24"/>
    </location>
</feature>
<name>A0A417YM43_9BACI</name>
<proteinExistence type="predicted"/>
<accession>A0A417YM43</accession>
<dbReference type="EMBL" id="QWEH01000002">
    <property type="protein sequence ID" value="RHW34375.1"/>
    <property type="molecule type" value="Genomic_DNA"/>
</dbReference>
<dbReference type="AlphaFoldDB" id="A0A417YM43"/>
<evidence type="ECO:0000256" key="1">
    <source>
        <dbReference type="SAM" id="Phobius"/>
    </source>
</evidence>
<dbReference type="InterPro" id="IPR025428">
    <property type="entry name" value="Spore_YhaL"/>
</dbReference>
<comment type="caution">
    <text evidence="2">The sequence shown here is derived from an EMBL/GenBank/DDBJ whole genome shotgun (WGS) entry which is preliminary data.</text>
</comment>